<dbReference type="EMBL" id="BSUN01000001">
    <property type="protein sequence ID" value="GMA34519.1"/>
    <property type="molecule type" value="Genomic_DNA"/>
</dbReference>
<dbReference type="Pfam" id="PF13391">
    <property type="entry name" value="HNH_2"/>
    <property type="match status" value="1"/>
</dbReference>
<sequence length="191" mass="21479">MAFLSCCFARLRPNVYQAVYPARVAHVDLDRSQVLISLEELSGFADHEQSSVEREWAEYIAKRRVHQPAFRAMVMRAYETQCTVCRFKHGELLDAAHITADSDAAGDATVTNGMAMCKIHHAAYDQNFLGVSADYRIHINAALLEEIDGPMLKHGLQEMHGTRITLPQSTRDLPDRDRLSARFKAFLDTSG</sequence>
<evidence type="ECO:0000313" key="3">
    <source>
        <dbReference type="Proteomes" id="UP001157125"/>
    </source>
</evidence>
<keyword evidence="3" id="KW-1185">Reference proteome</keyword>
<proteinExistence type="predicted"/>
<evidence type="ECO:0000313" key="2">
    <source>
        <dbReference type="EMBL" id="GMA34519.1"/>
    </source>
</evidence>
<organism evidence="2 3">
    <name type="scientific">Demequina litorisediminis</name>
    <dbReference type="NCBI Taxonomy" id="1849022"/>
    <lineage>
        <taxon>Bacteria</taxon>
        <taxon>Bacillati</taxon>
        <taxon>Actinomycetota</taxon>
        <taxon>Actinomycetes</taxon>
        <taxon>Micrococcales</taxon>
        <taxon>Demequinaceae</taxon>
        <taxon>Demequina</taxon>
    </lineage>
</organism>
<comment type="caution">
    <text evidence="2">The sequence shown here is derived from an EMBL/GenBank/DDBJ whole genome shotgun (WGS) entry which is preliminary data.</text>
</comment>
<dbReference type="Proteomes" id="UP001157125">
    <property type="component" value="Unassembled WGS sequence"/>
</dbReference>
<protein>
    <recommendedName>
        <fullName evidence="1">HNH nuclease domain-containing protein</fullName>
    </recommendedName>
</protein>
<gene>
    <name evidence="2" type="ORF">GCM10025876_07230</name>
</gene>
<dbReference type="InterPro" id="IPR003615">
    <property type="entry name" value="HNH_nuc"/>
</dbReference>
<feature type="domain" description="HNH nuclease" evidence="1">
    <location>
        <begin position="82"/>
        <end position="130"/>
    </location>
</feature>
<reference evidence="3" key="1">
    <citation type="journal article" date="2019" name="Int. J. Syst. Evol. Microbiol.">
        <title>The Global Catalogue of Microorganisms (GCM) 10K type strain sequencing project: providing services to taxonomists for standard genome sequencing and annotation.</title>
        <authorList>
            <consortium name="The Broad Institute Genomics Platform"/>
            <consortium name="The Broad Institute Genome Sequencing Center for Infectious Disease"/>
            <person name="Wu L."/>
            <person name="Ma J."/>
        </authorList>
    </citation>
    <scope>NUCLEOTIDE SEQUENCE [LARGE SCALE GENOMIC DNA]</scope>
    <source>
        <strain evidence="3">NBRC 112299</strain>
    </source>
</reference>
<dbReference type="RefSeq" id="WP_284327438.1">
    <property type="nucleotide sequence ID" value="NZ_BSUN01000001.1"/>
</dbReference>
<evidence type="ECO:0000259" key="1">
    <source>
        <dbReference type="Pfam" id="PF13391"/>
    </source>
</evidence>
<name>A0ABQ6IA54_9MICO</name>
<accession>A0ABQ6IA54</accession>